<dbReference type="Gene3D" id="3.40.50.300">
    <property type="entry name" value="P-loop containing nucleotide triphosphate hydrolases"/>
    <property type="match status" value="1"/>
</dbReference>
<dbReference type="GO" id="GO:0016887">
    <property type="term" value="F:ATP hydrolysis activity"/>
    <property type="evidence" value="ECO:0007669"/>
    <property type="project" value="InterPro"/>
</dbReference>
<dbReference type="STRING" id="1232681.ADIS_3315"/>
<dbReference type="Pfam" id="PF00005">
    <property type="entry name" value="ABC_tran"/>
    <property type="match status" value="1"/>
</dbReference>
<dbReference type="InterPro" id="IPR003593">
    <property type="entry name" value="AAA+_ATPase"/>
</dbReference>
<dbReference type="PATRIC" id="fig|1288963.3.peg.3309"/>
<gene>
    <name evidence="5" type="ORF">ADIS_3315</name>
</gene>
<evidence type="ECO:0000256" key="1">
    <source>
        <dbReference type="ARBA" id="ARBA00022448"/>
    </source>
</evidence>
<dbReference type="PANTHER" id="PTHR42939:SF1">
    <property type="entry name" value="ABC TRANSPORTER ATP-BINDING PROTEIN ALBC-RELATED"/>
    <property type="match status" value="1"/>
</dbReference>
<keyword evidence="1" id="KW-0813">Transport</keyword>
<dbReference type="RefSeq" id="WP_010855448.1">
    <property type="nucleotide sequence ID" value="NZ_AQHR01000088.1"/>
</dbReference>
<dbReference type="GO" id="GO:0005524">
    <property type="term" value="F:ATP binding"/>
    <property type="evidence" value="ECO:0007669"/>
    <property type="project" value="UniProtKB-KW"/>
</dbReference>
<dbReference type="Proteomes" id="UP000013909">
    <property type="component" value="Unassembled WGS sequence"/>
</dbReference>
<keyword evidence="3 5" id="KW-0067">ATP-binding</keyword>
<dbReference type="PROSITE" id="PS00211">
    <property type="entry name" value="ABC_TRANSPORTER_1"/>
    <property type="match status" value="1"/>
</dbReference>
<evidence type="ECO:0000259" key="4">
    <source>
        <dbReference type="PROSITE" id="PS50893"/>
    </source>
</evidence>
<evidence type="ECO:0000313" key="6">
    <source>
        <dbReference type="Proteomes" id="UP000013909"/>
    </source>
</evidence>
<proteinExistence type="predicted"/>
<name>R7ZQ20_9BACT</name>
<keyword evidence="6" id="KW-1185">Reference proteome</keyword>
<dbReference type="SMART" id="SM00382">
    <property type="entry name" value="AAA"/>
    <property type="match status" value="1"/>
</dbReference>
<dbReference type="InterPro" id="IPR003439">
    <property type="entry name" value="ABC_transporter-like_ATP-bd"/>
</dbReference>
<protein>
    <submittedName>
        <fullName evidence="5">ABC transporter, ATP-binding protein</fullName>
    </submittedName>
</protein>
<dbReference type="PANTHER" id="PTHR42939">
    <property type="entry name" value="ABC TRANSPORTER ATP-BINDING PROTEIN ALBC-RELATED"/>
    <property type="match status" value="1"/>
</dbReference>
<dbReference type="AlphaFoldDB" id="R7ZQ20"/>
<evidence type="ECO:0000313" key="5">
    <source>
        <dbReference type="EMBL" id="EON76187.1"/>
    </source>
</evidence>
<reference evidence="5 6" key="1">
    <citation type="submission" date="2013-02" db="EMBL/GenBank/DDBJ databases">
        <title>A novel strain isolated from Lonar lake, Maharashtra, India.</title>
        <authorList>
            <person name="Singh A."/>
        </authorList>
    </citation>
    <scope>NUCLEOTIDE SEQUENCE [LARGE SCALE GENOMIC DNA]</scope>
    <source>
        <strain evidence="5 6">AK24</strain>
    </source>
</reference>
<organism evidence="5 6">
    <name type="scientific">Lunatimonas lonarensis</name>
    <dbReference type="NCBI Taxonomy" id="1232681"/>
    <lineage>
        <taxon>Bacteria</taxon>
        <taxon>Pseudomonadati</taxon>
        <taxon>Bacteroidota</taxon>
        <taxon>Cytophagia</taxon>
        <taxon>Cytophagales</taxon>
        <taxon>Cyclobacteriaceae</taxon>
    </lineage>
</organism>
<evidence type="ECO:0000256" key="3">
    <source>
        <dbReference type="ARBA" id="ARBA00022840"/>
    </source>
</evidence>
<evidence type="ECO:0000256" key="2">
    <source>
        <dbReference type="ARBA" id="ARBA00022741"/>
    </source>
</evidence>
<keyword evidence="2" id="KW-0547">Nucleotide-binding</keyword>
<dbReference type="EMBL" id="AQHR01000088">
    <property type="protein sequence ID" value="EON76187.1"/>
    <property type="molecule type" value="Genomic_DNA"/>
</dbReference>
<dbReference type="SUPFAM" id="SSF52540">
    <property type="entry name" value="P-loop containing nucleoside triphosphate hydrolases"/>
    <property type="match status" value="1"/>
</dbReference>
<feature type="domain" description="ABC transporter" evidence="4">
    <location>
        <begin position="3"/>
        <end position="232"/>
    </location>
</feature>
<dbReference type="InterPro" id="IPR051782">
    <property type="entry name" value="ABC_Transporter_VariousFunc"/>
</dbReference>
<dbReference type="PROSITE" id="PS50893">
    <property type="entry name" value="ABC_TRANSPORTER_2"/>
    <property type="match status" value="1"/>
</dbReference>
<accession>R7ZQ20</accession>
<dbReference type="InterPro" id="IPR017871">
    <property type="entry name" value="ABC_transporter-like_CS"/>
</dbReference>
<dbReference type="CDD" id="cd03230">
    <property type="entry name" value="ABC_DR_subfamily_A"/>
    <property type="match status" value="1"/>
</dbReference>
<dbReference type="InterPro" id="IPR027417">
    <property type="entry name" value="P-loop_NTPase"/>
</dbReference>
<sequence length="238" mass="26492">MMISVRKLGKNFGKQRVLEGLDLSVSPGEVVALVGKNGCGKSTLIQAIAGLIPVDTGTVLIDEVPIGIRYHRMLRRVGFVFDQPIYVEGFSGWKYLEFVGRLYGFDKTESQRRATELVEFFDLPTGRKKIADYSKGMKKKVSFAAALVHRPMYLVLDEPFDGMDAATVLKAIEQLRELALQGTGVLLVTHHNGLIRDLATAVATMEQGKISQVRPVEDWWQELPILQRSEVLTAFLGN</sequence>
<dbReference type="OrthoDB" id="9801987at2"/>
<comment type="caution">
    <text evidence="5">The sequence shown here is derived from an EMBL/GenBank/DDBJ whole genome shotgun (WGS) entry which is preliminary data.</text>
</comment>